<name>A0A1W1BEM5_9ZZZZ</name>
<evidence type="ECO:0000256" key="1">
    <source>
        <dbReference type="SAM" id="Phobius"/>
    </source>
</evidence>
<accession>A0A1W1BEM5</accession>
<sequence length="354" mass="40322">MINNKSWFSSASKFEKIFWGTILLFLFIFIILHFFASREFYQSNNKNYNSSKTIIREIDLVVNSNKMRLNLENNQSIKIIRDDLEKQINDMNMSISSKTKELFAVANNNIDIFLDFHYSVIGEYVELGNMAVGKIEEHIENRLFGEDFNIKMENMLNEISIDYQYNLKEHLKVMHTRAKIGVDSELNSGAIKYLEGDIHKHFLLQQGKLATIIMATITSKIIKIIATKLAVKEATIIGSKASTKVGIKSAAIISGVSAGTICGPLVWVCSPIAATVLWFGTDAIVVSVDEKLNRDKFKKEILSELSKQEINLTKRLQSHYSDAMISFSNQAILKYKEAPIKEKKRMTIREIMSE</sequence>
<proteinExistence type="predicted"/>
<feature type="transmembrane region" description="Helical" evidence="1">
    <location>
        <begin position="17"/>
        <end position="36"/>
    </location>
</feature>
<gene>
    <name evidence="2" type="ORF">MNB_SV-9-543</name>
</gene>
<keyword evidence="1" id="KW-0472">Membrane</keyword>
<organism evidence="2">
    <name type="scientific">hydrothermal vent metagenome</name>
    <dbReference type="NCBI Taxonomy" id="652676"/>
    <lineage>
        <taxon>unclassified sequences</taxon>
        <taxon>metagenomes</taxon>
        <taxon>ecological metagenomes</taxon>
    </lineage>
</organism>
<dbReference type="EMBL" id="FPHG01000014">
    <property type="protein sequence ID" value="SFV51984.1"/>
    <property type="molecule type" value="Genomic_DNA"/>
</dbReference>
<protein>
    <submittedName>
        <fullName evidence="2">Uncharacterized protein</fullName>
    </submittedName>
</protein>
<keyword evidence="1" id="KW-1133">Transmembrane helix</keyword>
<keyword evidence="1" id="KW-0812">Transmembrane</keyword>
<dbReference type="AlphaFoldDB" id="A0A1W1BEM5"/>
<evidence type="ECO:0000313" key="2">
    <source>
        <dbReference type="EMBL" id="SFV51984.1"/>
    </source>
</evidence>
<reference evidence="2" key="1">
    <citation type="submission" date="2016-10" db="EMBL/GenBank/DDBJ databases">
        <authorList>
            <person name="de Groot N.N."/>
        </authorList>
    </citation>
    <scope>NUCLEOTIDE SEQUENCE</scope>
</reference>